<feature type="domain" description="CobQ/CobB/MinD/ParA nucleotide binding" evidence="1">
    <location>
        <begin position="5"/>
        <end position="89"/>
    </location>
</feature>
<dbReference type="PANTHER" id="PTHR13696">
    <property type="entry name" value="P-LOOP CONTAINING NUCLEOSIDE TRIPHOSPHATE HYDROLASE"/>
    <property type="match status" value="1"/>
</dbReference>
<dbReference type="InterPro" id="IPR002586">
    <property type="entry name" value="CobQ/CobB/MinD/ParA_Nub-bd_dom"/>
</dbReference>
<dbReference type="InterPro" id="IPR050678">
    <property type="entry name" value="DNA_Partitioning_ATPase"/>
</dbReference>
<keyword evidence="3" id="KW-1185">Reference proteome</keyword>
<dbReference type="Gene3D" id="3.40.50.300">
    <property type="entry name" value="P-loop containing nucleotide triphosphate hydrolases"/>
    <property type="match status" value="1"/>
</dbReference>
<dbReference type="SUPFAM" id="SSF52540">
    <property type="entry name" value="P-loop containing nucleoside triphosphate hydrolases"/>
    <property type="match status" value="1"/>
</dbReference>
<geneLocation type="plasmid" evidence="2 3">
    <name>pAUEb</name>
</geneLocation>
<dbReference type="Proteomes" id="UP001060919">
    <property type="component" value="Plasmid pAUEb"/>
</dbReference>
<protein>
    <submittedName>
        <fullName evidence="2">ParA family protein</fullName>
    </submittedName>
</protein>
<dbReference type="InterPro" id="IPR027417">
    <property type="entry name" value="P-loop_NTPase"/>
</dbReference>
<accession>A0A916DXA2</accession>
<evidence type="ECO:0000313" key="3">
    <source>
        <dbReference type="Proteomes" id="UP001060919"/>
    </source>
</evidence>
<dbReference type="RefSeq" id="WP_264793702.1">
    <property type="nucleotide sequence ID" value="NZ_AP026869.1"/>
</dbReference>
<name>A0A916DXA2_9BACT</name>
<proteinExistence type="predicted"/>
<sequence>MAKVIVFGNRKGGVGKSTLTMMTATALSQAPFNKKILVIDADDQQSLVKFRNDDLGDDLDAEPSYKIISCLNDIDRLYEIIQRARTTHDYIFVDVAGRLDDFTKKVLFYVDVLMVPFQAGNFSLESTFDYVKFALKVSQKREGNKIRPITMVGFVNMYIKGRTRYRDAREDLEAFEKYVSVLDNNLGFYTAFMDADTLNSIYSKKSSDTAKRNFRCWLNELIKTAGL</sequence>
<dbReference type="PIRSF" id="PIRSF009320">
    <property type="entry name" value="Nuc_binding_HP_1000"/>
    <property type="match status" value="1"/>
</dbReference>
<dbReference type="PANTHER" id="PTHR13696:SF99">
    <property type="entry name" value="COBYRINIC ACID AC-DIAMIDE SYNTHASE"/>
    <property type="match status" value="1"/>
</dbReference>
<dbReference type="Pfam" id="PF01656">
    <property type="entry name" value="CbiA"/>
    <property type="match status" value="1"/>
</dbReference>
<dbReference type="EMBL" id="AP026869">
    <property type="protein sequence ID" value="BDS15657.1"/>
    <property type="molecule type" value="Genomic_DNA"/>
</dbReference>
<keyword evidence="2" id="KW-0614">Plasmid</keyword>
<evidence type="ECO:0000259" key="1">
    <source>
        <dbReference type="Pfam" id="PF01656"/>
    </source>
</evidence>
<evidence type="ECO:0000313" key="2">
    <source>
        <dbReference type="EMBL" id="BDS15657.1"/>
    </source>
</evidence>
<dbReference type="KEGG" id="aup:AsAng_0064410"/>
<dbReference type="CDD" id="cd02042">
    <property type="entry name" value="ParAB_family"/>
    <property type="match status" value="1"/>
</dbReference>
<dbReference type="AlphaFoldDB" id="A0A916DXA2"/>
<reference evidence="2" key="1">
    <citation type="submission" date="2022-09" db="EMBL/GenBank/DDBJ databases">
        <title>Aureispira anguillicida sp. nov., isolated from Leptocephalus of Japanese eel Anguilla japonica.</title>
        <authorList>
            <person name="Yuasa K."/>
            <person name="Mekata T."/>
            <person name="Ikunari K."/>
        </authorList>
    </citation>
    <scope>NUCLEOTIDE SEQUENCE</scope>
    <source>
        <strain evidence="2">EL160426</strain>
        <plasmid evidence="2">pAUEb</plasmid>
    </source>
</reference>
<organism evidence="2 3">
    <name type="scientific">Aureispira anguillae</name>
    <dbReference type="NCBI Taxonomy" id="2864201"/>
    <lineage>
        <taxon>Bacteria</taxon>
        <taxon>Pseudomonadati</taxon>
        <taxon>Bacteroidota</taxon>
        <taxon>Saprospiria</taxon>
        <taxon>Saprospirales</taxon>
        <taxon>Saprospiraceae</taxon>
        <taxon>Aureispira</taxon>
    </lineage>
</organism>
<gene>
    <name evidence="2" type="ORF">AsAng_0064410</name>
</gene>